<organism evidence="1 2">
    <name type="scientific">Sphingomonas jeddahensis</name>
    <dbReference type="NCBI Taxonomy" id="1915074"/>
    <lineage>
        <taxon>Bacteria</taxon>
        <taxon>Pseudomonadati</taxon>
        <taxon>Pseudomonadota</taxon>
        <taxon>Alphaproteobacteria</taxon>
        <taxon>Sphingomonadales</taxon>
        <taxon>Sphingomonadaceae</taxon>
        <taxon>Sphingomonas</taxon>
    </lineage>
</organism>
<accession>A0A1V2ERP9</accession>
<keyword evidence="2" id="KW-1185">Reference proteome</keyword>
<sequence length="71" mass="7956">MTVQPFSSRFTRTDRLSPLEVLLLDADERPSLDEEAETELLDDELPDARELALALFLPSSTIVVSIRPSAR</sequence>
<dbReference type="EMBL" id="MPSB01000014">
    <property type="protein sequence ID" value="ONF95213.1"/>
    <property type="molecule type" value="Genomic_DNA"/>
</dbReference>
<evidence type="ECO:0000313" key="1">
    <source>
        <dbReference type="EMBL" id="ONF95213.1"/>
    </source>
</evidence>
<dbReference type="Proteomes" id="UP000188729">
    <property type="component" value="Unassembled WGS sequence"/>
</dbReference>
<name>A0A1V2ERP9_9SPHN</name>
<proteinExistence type="predicted"/>
<gene>
    <name evidence="1" type="ORF">SPHI_26340</name>
</gene>
<protein>
    <submittedName>
        <fullName evidence="1">Uncharacterized protein</fullName>
    </submittedName>
</protein>
<dbReference type="AlphaFoldDB" id="A0A1V2ERP9"/>
<evidence type="ECO:0000313" key="2">
    <source>
        <dbReference type="Proteomes" id="UP000188729"/>
    </source>
</evidence>
<reference evidence="1 2" key="1">
    <citation type="submission" date="2016-11" db="EMBL/GenBank/DDBJ databases">
        <title>Genome sequence of Sphingomonas jeddahensis G39.</title>
        <authorList>
            <person name="Poehlein A."/>
            <person name="Wuebbeler J.H."/>
            <person name="Steinbuechel A."/>
            <person name="Daniel R."/>
        </authorList>
    </citation>
    <scope>NUCLEOTIDE SEQUENCE [LARGE SCALE GENOMIC DNA]</scope>
    <source>
        <strain evidence="1 2">G39</strain>
    </source>
</reference>
<comment type="caution">
    <text evidence="1">The sequence shown here is derived from an EMBL/GenBank/DDBJ whole genome shotgun (WGS) entry which is preliminary data.</text>
</comment>